<dbReference type="InterPro" id="IPR036291">
    <property type="entry name" value="NAD(P)-bd_dom_sf"/>
</dbReference>
<dbReference type="EMBL" id="JBHUMR010000009">
    <property type="protein sequence ID" value="MFD2617265.1"/>
    <property type="molecule type" value="Genomic_DNA"/>
</dbReference>
<dbReference type="RefSeq" id="WP_141190860.1">
    <property type="nucleotide sequence ID" value="NZ_JBHUMR010000009.1"/>
</dbReference>
<name>A0ABW5PQW4_9BACI</name>
<dbReference type="Gene3D" id="3.40.50.720">
    <property type="entry name" value="NAD(P)-binding Rossmann-like Domain"/>
    <property type="match status" value="1"/>
</dbReference>
<keyword evidence="2" id="KW-0560">Oxidoreductase</keyword>
<evidence type="ECO:0000313" key="4">
    <source>
        <dbReference type="EMBL" id="MFD2617265.1"/>
    </source>
</evidence>
<evidence type="ECO:0000256" key="1">
    <source>
        <dbReference type="ARBA" id="ARBA00006484"/>
    </source>
</evidence>
<dbReference type="InterPro" id="IPR020904">
    <property type="entry name" value="Sc_DH/Rdtase_CS"/>
</dbReference>
<comment type="similarity">
    <text evidence="1">Belongs to the short-chain dehydrogenases/reductases (SDR) family.</text>
</comment>
<dbReference type="NCBIfam" id="NF005214">
    <property type="entry name" value="PRK06701.1"/>
    <property type="match status" value="1"/>
</dbReference>
<gene>
    <name evidence="4" type="ORF">ACFSTF_08060</name>
</gene>
<evidence type="ECO:0000256" key="2">
    <source>
        <dbReference type="ARBA" id="ARBA00023002"/>
    </source>
</evidence>
<dbReference type="Proteomes" id="UP001597458">
    <property type="component" value="Unassembled WGS sequence"/>
</dbReference>
<dbReference type="SUPFAM" id="SSF51735">
    <property type="entry name" value="NAD(P)-binding Rossmann-fold domains"/>
    <property type="match status" value="1"/>
</dbReference>
<dbReference type="Pfam" id="PF13561">
    <property type="entry name" value="adh_short_C2"/>
    <property type="match status" value="1"/>
</dbReference>
<dbReference type="PRINTS" id="PR00081">
    <property type="entry name" value="GDHRDH"/>
</dbReference>
<dbReference type="InterPro" id="IPR002347">
    <property type="entry name" value="SDR_fam"/>
</dbReference>
<proteinExistence type="inferred from homology"/>
<comment type="caution">
    <text evidence="4">The sequence shown here is derived from an EMBL/GenBank/DDBJ whole genome shotgun (WGS) entry which is preliminary data.</text>
</comment>
<dbReference type="PROSITE" id="PS00061">
    <property type="entry name" value="ADH_SHORT"/>
    <property type="match status" value="1"/>
</dbReference>
<protein>
    <submittedName>
        <fullName evidence="4">SDR family oxidoreductase</fullName>
    </submittedName>
</protein>
<evidence type="ECO:0000313" key="5">
    <source>
        <dbReference type="Proteomes" id="UP001597458"/>
    </source>
</evidence>
<sequence>MDLQNKQVNGQPAQTLVRDQGVEEAMTPNPIYEDDNYIGTGKLNGKVALVTGGSSGIGRAVAIAYAKEGADVAIIYNINDEDALLTKERVEAQGQRCLLLKGDAGDEAFASQAVEETVAELGGLDVLVNNAGEQAPKQSVTEVPSDQMERTFKTNFFSFYYFSKKALEYMKPGSAIVNTASINAFVGNPMLVDYTSTKGAIVAYTRSIAKELASKGIRVNAVAPGPIWTPLIPTTFSPEQVKNFGKSTPMKRPGQPVELVGPYVLLASNDGSYMTGQTIHVDGGSYMSS</sequence>
<dbReference type="PANTHER" id="PTHR48107:SF16">
    <property type="entry name" value="NADPH-DEPENDENT ALDEHYDE REDUCTASE 1, CHLOROPLASTIC"/>
    <property type="match status" value="1"/>
</dbReference>
<dbReference type="PRINTS" id="PR00080">
    <property type="entry name" value="SDRFAMILY"/>
</dbReference>
<reference evidence="5" key="1">
    <citation type="journal article" date="2019" name="Int. J. Syst. Evol. Microbiol.">
        <title>The Global Catalogue of Microorganisms (GCM) 10K type strain sequencing project: providing services to taxonomists for standard genome sequencing and annotation.</title>
        <authorList>
            <consortium name="The Broad Institute Genomics Platform"/>
            <consortium name="The Broad Institute Genome Sequencing Center for Infectious Disease"/>
            <person name="Wu L."/>
            <person name="Ma J."/>
        </authorList>
    </citation>
    <scope>NUCLEOTIDE SEQUENCE [LARGE SCALE GENOMIC DNA]</scope>
    <source>
        <strain evidence="5">TISTR 2241</strain>
    </source>
</reference>
<organism evidence="4 5">
    <name type="scientific">Terrilactibacillus laevilacticus</name>
    <dbReference type="NCBI Taxonomy" id="1380157"/>
    <lineage>
        <taxon>Bacteria</taxon>
        <taxon>Bacillati</taxon>
        <taxon>Bacillota</taxon>
        <taxon>Bacilli</taxon>
        <taxon>Bacillales</taxon>
        <taxon>Bacillaceae</taxon>
        <taxon>Terrilactibacillus</taxon>
    </lineage>
</organism>
<keyword evidence="5" id="KW-1185">Reference proteome</keyword>
<accession>A0ABW5PQW4</accession>
<feature type="region of interest" description="Disordered" evidence="3">
    <location>
        <begin position="1"/>
        <end position="22"/>
    </location>
</feature>
<evidence type="ECO:0000256" key="3">
    <source>
        <dbReference type="SAM" id="MobiDB-lite"/>
    </source>
</evidence>
<feature type="compositionally biased region" description="Polar residues" evidence="3">
    <location>
        <begin position="1"/>
        <end position="14"/>
    </location>
</feature>
<dbReference type="PANTHER" id="PTHR48107">
    <property type="entry name" value="NADPH-DEPENDENT ALDEHYDE REDUCTASE-LIKE PROTEIN, CHLOROPLASTIC-RELATED"/>
    <property type="match status" value="1"/>
</dbReference>